<evidence type="ECO:0000313" key="2">
    <source>
        <dbReference type="Proteomes" id="UP000634529"/>
    </source>
</evidence>
<gene>
    <name evidence="1" type="ORF">IFO66_16830</name>
</gene>
<organism evidence="1 2">
    <name type="scientific">Paenibacillus arenosi</name>
    <dbReference type="NCBI Taxonomy" id="2774142"/>
    <lineage>
        <taxon>Bacteria</taxon>
        <taxon>Bacillati</taxon>
        <taxon>Bacillota</taxon>
        <taxon>Bacilli</taxon>
        <taxon>Bacillales</taxon>
        <taxon>Paenibacillaceae</taxon>
        <taxon>Paenibacillus</taxon>
    </lineage>
</organism>
<comment type="caution">
    <text evidence="1">The sequence shown here is derived from an EMBL/GenBank/DDBJ whole genome shotgun (WGS) entry which is preliminary data.</text>
</comment>
<dbReference type="Proteomes" id="UP000634529">
    <property type="component" value="Unassembled WGS sequence"/>
</dbReference>
<protein>
    <recommendedName>
        <fullName evidence="3">Phage portal protein</fullName>
    </recommendedName>
</protein>
<proteinExistence type="predicted"/>
<keyword evidence="2" id="KW-1185">Reference proteome</keyword>
<dbReference type="EMBL" id="JACYTN010000017">
    <property type="protein sequence ID" value="MBD8499962.1"/>
    <property type="molecule type" value="Genomic_DNA"/>
</dbReference>
<sequence length="143" mass="16464">MTVNDLIKAIAKRLKSVYPDRLIYVDEIPKNADGHHFIRCLEQKHETKLGRRRMRTYSFEVLHFKSAKDNMAFHDWVEKLYFAFEQLDVNGQIVHVSKAQAEPGEDMVFHFTFDVSLSGQIEPKAVEPSEVMGKLQMIGGISP</sequence>
<dbReference type="InterPro" id="IPR049254">
    <property type="entry name" value="Phage_tail_terminator"/>
</dbReference>
<dbReference type="RefSeq" id="WP_192026284.1">
    <property type="nucleotide sequence ID" value="NZ_JACYTN010000017.1"/>
</dbReference>
<evidence type="ECO:0000313" key="1">
    <source>
        <dbReference type="EMBL" id="MBD8499962.1"/>
    </source>
</evidence>
<reference evidence="1 2" key="1">
    <citation type="submission" date="2020-09" db="EMBL/GenBank/DDBJ databases">
        <title>Paenibacillus sp. CAU 1523 isolated from sand of Haeundae Beach.</title>
        <authorList>
            <person name="Kim W."/>
        </authorList>
    </citation>
    <scope>NUCLEOTIDE SEQUENCE [LARGE SCALE GENOMIC DNA]</scope>
    <source>
        <strain evidence="1 2">CAU 1523</strain>
    </source>
</reference>
<evidence type="ECO:0008006" key="3">
    <source>
        <dbReference type="Google" id="ProtNLM"/>
    </source>
</evidence>
<accession>A0ABR9B115</accession>
<name>A0ABR9B115_9BACL</name>
<dbReference type="Pfam" id="PF20765">
    <property type="entry name" value="Phage_tail_terminator_8"/>
    <property type="match status" value="1"/>
</dbReference>